<accession>A0A4Z1CYW1</accession>
<name>A0A4Z1CYW1_STRGP</name>
<gene>
    <name evidence="1" type="ORF">E5082_29965</name>
</gene>
<keyword evidence="2" id="KW-1185">Reference proteome</keyword>
<evidence type="ECO:0000313" key="1">
    <source>
        <dbReference type="EMBL" id="TGN74344.1"/>
    </source>
</evidence>
<dbReference type="RefSeq" id="WP_135794397.1">
    <property type="nucleotide sequence ID" value="NZ_JBEPFF010000027.1"/>
</dbReference>
<evidence type="ECO:0000313" key="2">
    <source>
        <dbReference type="Proteomes" id="UP000298513"/>
    </source>
</evidence>
<dbReference type="Proteomes" id="UP000298513">
    <property type="component" value="Unassembled WGS sequence"/>
</dbReference>
<reference evidence="1 2" key="1">
    <citation type="submission" date="2019-04" db="EMBL/GenBank/DDBJ databases">
        <title>Streptomyces sp. nov. Bv016 isolated from bark of Buahinia variegata.</title>
        <authorList>
            <person name="Kanchanasin P."/>
            <person name="Tanasupawat S."/>
            <person name="Yuki M."/>
            <person name="Kudo T."/>
        </authorList>
    </citation>
    <scope>NUCLEOTIDE SEQUENCE [LARGE SCALE GENOMIC DNA]</scope>
    <source>
        <strain evidence="1 2">JCM 4765</strain>
    </source>
</reference>
<dbReference type="AlphaFoldDB" id="A0A4Z1CYW1"/>
<sequence length="249" mass="27076">MVGFVGRADAPQVLADRLARRLADQMRLAGPVKDPVGWLIGVGLPQRQQCGDVRCDDRMLLDSGQDCPRCAEKQADRRDQRRAVAAAVDAAMPGASEAERRAATEKQLHQDVTARAWAKAHEWDHVRARQAATAQARAKAAAAQPDAEGPAAPVAPVVLPAPRPAAATPAPEVAGVDDDQELVIEDLTREQVLDWRTHAAHDHQIVHDHIARYGEHSAQRLFTRSFVATVQRLAGLGHLDLGYTPWRPA</sequence>
<proteinExistence type="predicted"/>
<organism evidence="1 2">
    <name type="scientific">Streptomyces griseoluteus</name>
    <dbReference type="NCBI Taxonomy" id="29306"/>
    <lineage>
        <taxon>Bacteria</taxon>
        <taxon>Bacillati</taxon>
        <taxon>Actinomycetota</taxon>
        <taxon>Actinomycetes</taxon>
        <taxon>Kitasatosporales</taxon>
        <taxon>Streptomycetaceae</taxon>
        <taxon>Streptomyces</taxon>
    </lineage>
</organism>
<comment type="caution">
    <text evidence="1">The sequence shown here is derived from an EMBL/GenBank/DDBJ whole genome shotgun (WGS) entry which is preliminary data.</text>
</comment>
<protein>
    <submittedName>
        <fullName evidence="1">Uncharacterized protein</fullName>
    </submittedName>
</protein>
<dbReference type="EMBL" id="SRRU01000015">
    <property type="protein sequence ID" value="TGN74344.1"/>
    <property type="molecule type" value="Genomic_DNA"/>
</dbReference>